<comment type="caution">
    <text evidence="11">The sequence shown here is derived from an EMBL/GenBank/DDBJ whole genome shotgun (WGS) entry which is preliminary data.</text>
</comment>
<reference evidence="12" key="1">
    <citation type="submission" date="2023-07" db="EMBL/GenBank/DDBJ databases">
        <title>30 novel species of actinomycetes from the DSMZ collection.</title>
        <authorList>
            <person name="Nouioui I."/>
        </authorList>
    </citation>
    <scope>NUCLEOTIDE SEQUENCE [LARGE SCALE GENOMIC DNA]</scope>
    <source>
        <strain evidence="12">DSM 44399</strain>
    </source>
</reference>
<evidence type="ECO:0000259" key="10">
    <source>
        <dbReference type="Pfam" id="PF01555"/>
    </source>
</evidence>
<feature type="domain" description="DNA methylase N-4/N-6" evidence="10">
    <location>
        <begin position="30"/>
        <end position="111"/>
    </location>
</feature>
<evidence type="ECO:0000313" key="11">
    <source>
        <dbReference type="EMBL" id="MDT0264118.1"/>
    </source>
</evidence>
<evidence type="ECO:0000256" key="2">
    <source>
        <dbReference type="ARBA" id="ARBA00022603"/>
    </source>
</evidence>
<proteinExistence type="inferred from homology"/>
<keyword evidence="2 11" id="KW-0489">Methyltransferase</keyword>
<gene>
    <name evidence="11" type="ORF">RM423_22365</name>
</gene>
<dbReference type="PANTHER" id="PTHR14911:SF13">
    <property type="entry name" value="TRNA (GUANINE(6)-N2)-METHYLTRANSFERASE THUMP3"/>
    <property type="match status" value="1"/>
</dbReference>
<keyword evidence="4" id="KW-0949">S-adenosyl-L-methionine</keyword>
<organism evidence="11 12">
    <name type="scientific">Jatrophihabitans lederbergiae</name>
    <dbReference type="NCBI Taxonomy" id="3075547"/>
    <lineage>
        <taxon>Bacteria</taxon>
        <taxon>Bacillati</taxon>
        <taxon>Actinomycetota</taxon>
        <taxon>Actinomycetes</taxon>
        <taxon>Jatrophihabitantales</taxon>
        <taxon>Jatrophihabitantaceae</taxon>
        <taxon>Jatrophihabitans</taxon>
    </lineage>
</organism>
<dbReference type="PRINTS" id="PR00508">
    <property type="entry name" value="S21N4MTFRASE"/>
</dbReference>
<evidence type="ECO:0000256" key="4">
    <source>
        <dbReference type="ARBA" id="ARBA00022691"/>
    </source>
</evidence>
<evidence type="ECO:0000256" key="7">
    <source>
        <dbReference type="ARBA" id="ARBA00049120"/>
    </source>
</evidence>
<keyword evidence="3" id="KW-0808">Transferase</keyword>
<evidence type="ECO:0000256" key="8">
    <source>
        <dbReference type="RuleBase" id="RU362026"/>
    </source>
</evidence>
<evidence type="ECO:0000256" key="9">
    <source>
        <dbReference type="SAM" id="MobiDB-lite"/>
    </source>
</evidence>
<dbReference type="InterPro" id="IPR001091">
    <property type="entry name" value="RM_Methyltransferase"/>
</dbReference>
<keyword evidence="6" id="KW-0238">DNA-binding</keyword>
<dbReference type="Pfam" id="PF01555">
    <property type="entry name" value="N6_N4_Mtase"/>
    <property type="match status" value="1"/>
</dbReference>
<dbReference type="PANTHER" id="PTHR14911">
    <property type="entry name" value="THUMP DOMAIN-CONTAINING"/>
    <property type="match status" value="1"/>
</dbReference>
<dbReference type="EC" id="2.1.1.-" evidence="8"/>
<feature type="region of interest" description="Disordered" evidence="9">
    <location>
        <begin position="309"/>
        <end position="342"/>
    </location>
</feature>
<evidence type="ECO:0000313" key="12">
    <source>
        <dbReference type="Proteomes" id="UP001183176"/>
    </source>
</evidence>
<evidence type="ECO:0000256" key="3">
    <source>
        <dbReference type="ARBA" id="ARBA00022679"/>
    </source>
</evidence>
<protein>
    <recommendedName>
        <fullName evidence="8">Methyltransferase</fullName>
        <ecNumber evidence="8">2.1.1.-</ecNumber>
    </recommendedName>
</protein>
<dbReference type="InterPro" id="IPR017985">
    <property type="entry name" value="MeTrfase_CN4_CS"/>
</dbReference>
<dbReference type="Gene3D" id="3.40.50.150">
    <property type="entry name" value="Vaccinia Virus protein VP39"/>
    <property type="match status" value="2"/>
</dbReference>
<keyword evidence="5" id="KW-0680">Restriction system</keyword>
<evidence type="ECO:0000256" key="5">
    <source>
        <dbReference type="ARBA" id="ARBA00022747"/>
    </source>
</evidence>
<dbReference type="GO" id="GO:0008168">
    <property type="term" value="F:methyltransferase activity"/>
    <property type="evidence" value="ECO:0007669"/>
    <property type="project" value="UniProtKB-KW"/>
</dbReference>
<evidence type="ECO:0000256" key="1">
    <source>
        <dbReference type="ARBA" id="ARBA00010203"/>
    </source>
</evidence>
<feature type="region of interest" description="Disordered" evidence="9">
    <location>
        <begin position="1"/>
        <end position="27"/>
    </location>
</feature>
<dbReference type="InterPro" id="IPR029063">
    <property type="entry name" value="SAM-dependent_MTases_sf"/>
</dbReference>
<dbReference type="RefSeq" id="WP_311425261.1">
    <property type="nucleotide sequence ID" value="NZ_JAVREH010000071.1"/>
</dbReference>
<sequence>MTDPTQPEPHPTTPTTSPDPDPATVTPPVPLSVWLTGQQPSRVQRSGRYVPASVAHPGKMLPAIAAHAIAAYTEPGDVVLDPMCGIGTTLVEAIRAGRDAVGVEYEPPWAQLARRNLHHARSQGATGHGTVHQGDARQISSLLDPELVGRVALVLTSPPYGASLHGQVTARPGTGVAKRDYRYSRDPANLAHVGLDRLLDAMVDILTGCQPFLKPGGIVAMTVRPYWEKGVMVDLPGRLTTAVSDRTGLTLLDRNVALLAALREERLVTRASFFQLAHIRKARANGIPRHLVAHEDLLVFLKPATCSGSEKLKGSQGEPECSPRSLSSSGTWVRADDTGIAA</sequence>
<dbReference type="CDD" id="cd02440">
    <property type="entry name" value="AdoMet_MTases"/>
    <property type="match status" value="1"/>
</dbReference>
<dbReference type="InterPro" id="IPR002941">
    <property type="entry name" value="DNA_methylase_N4/N6"/>
</dbReference>
<evidence type="ECO:0000256" key="6">
    <source>
        <dbReference type="ARBA" id="ARBA00023125"/>
    </source>
</evidence>
<dbReference type="Proteomes" id="UP001183176">
    <property type="component" value="Unassembled WGS sequence"/>
</dbReference>
<dbReference type="PROSITE" id="PS00093">
    <property type="entry name" value="N4_MTASE"/>
    <property type="match status" value="1"/>
</dbReference>
<keyword evidence="12" id="KW-1185">Reference proteome</keyword>
<dbReference type="GO" id="GO:0032259">
    <property type="term" value="P:methylation"/>
    <property type="evidence" value="ECO:0007669"/>
    <property type="project" value="UniProtKB-KW"/>
</dbReference>
<comment type="similarity">
    <text evidence="1">Belongs to the N(4)/N(6)-methyltransferase family. N(4) subfamily.</text>
</comment>
<comment type="catalytic activity">
    <reaction evidence="7">
        <text>a 2'-deoxycytidine in DNA + S-adenosyl-L-methionine = an N(4)-methyl-2'-deoxycytidine in DNA + S-adenosyl-L-homocysteine + H(+)</text>
        <dbReference type="Rhea" id="RHEA:16857"/>
        <dbReference type="Rhea" id="RHEA-COMP:11369"/>
        <dbReference type="Rhea" id="RHEA-COMP:13674"/>
        <dbReference type="ChEBI" id="CHEBI:15378"/>
        <dbReference type="ChEBI" id="CHEBI:57856"/>
        <dbReference type="ChEBI" id="CHEBI:59789"/>
        <dbReference type="ChEBI" id="CHEBI:85452"/>
        <dbReference type="ChEBI" id="CHEBI:137933"/>
        <dbReference type="EC" id="2.1.1.113"/>
    </reaction>
</comment>
<dbReference type="EMBL" id="JAVREH010000071">
    <property type="protein sequence ID" value="MDT0264118.1"/>
    <property type="molecule type" value="Genomic_DNA"/>
</dbReference>
<accession>A0ABU2JHC4</accession>
<name>A0ABU2JHC4_9ACTN</name>
<dbReference type="SUPFAM" id="SSF53335">
    <property type="entry name" value="S-adenosyl-L-methionine-dependent methyltransferases"/>
    <property type="match status" value="1"/>
</dbReference>